<dbReference type="InterPro" id="IPR052371">
    <property type="entry name" value="BFD-associated_ferredoxin"/>
</dbReference>
<evidence type="ECO:0000256" key="5">
    <source>
        <dbReference type="ARBA" id="ARBA00023004"/>
    </source>
</evidence>
<evidence type="ECO:0000259" key="10">
    <source>
        <dbReference type="Pfam" id="PF04324"/>
    </source>
</evidence>
<evidence type="ECO:0000256" key="9">
    <source>
        <dbReference type="ARBA" id="ARBA00046332"/>
    </source>
</evidence>
<keyword evidence="4" id="KW-0249">Electron transport</keyword>
<dbReference type="Gene3D" id="1.10.10.1100">
    <property type="entry name" value="BFD-like [2Fe-2S]-binding domain"/>
    <property type="match status" value="1"/>
</dbReference>
<evidence type="ECO:0000256" key="2">
    <source>
        <dbReference type="ARBA" id="ARBA00022714"/>
    </source>
</evidence>
<feature type="domain" description="BFD-like [2Fe-2S]-binding" evidence="10">
    <location>
        <begin position="2"/>
        <end position="51"/>
    </location>
</feature>
<evidence type="ECO:0000256" key="3">
    <source>
        <dbReference type="ARBA" id="ARBA00022723"/>
    </source>
</evidence>
<keyword evidence="3" id="KW-0479">Metal-binding</keyword>
<comment type="similarity">
    <text evidence="9">Belongs to the Bfd family.</text>
</comment>
<dbReference type="AlphaFoldDB" id="A0AB38YG47"/>
<dbReference type="GO" id="GO:0046872">
    <property type="term" value="F:metal ion binding"/>
    <property type="evidence" value="ECO:0007669"/>
    <property type="project" value="UniProtKB-KW"/>
</dbReference>
<dbReference type="RefSeq" id="WP_304995655.1">
    <property type="nucleotide sequence ID" value="NZ_CP101717.1"/>
</dbReference>
<dbReference type="PANTHER" id="PTHR37424">
    <property type="entry name" value="BACTERIOFERRITIN-ASSOCIATED FERREDOXIN"/>
    <property type="match status" value="1"/>
</dbReference>
<dbReference type="EMBL" id="CP101717">
    <property type="protein sequence ID" value="WLD58369.1"/>
    <property type="molecule type" value="Genomic_DNA"/>
</dbReference>
<dbReference type="InterPro" id="IPR041854">
    <property type="entry name" value="BFD-like_2Fe2S-bd_dom_sf"/>
</dbReference>
<evidence type="ECO:0000256" key="4">
    <source>
        <dbReference type="ARBA" id="ARBA00022982"/>
    </source>
</evidence>
<sequence length="65" mass="7245">MYVCICKGITERQIERSILSGEVNNWRDVRNTLGVATECGKCACHARAVLQQTHEKVGQWTPNAA</sequence>
<accession>A0AB38YG47</accession>
<dbReference type="InterPro" id="IPR007419">
    <property type="entry name" value="BFD-like_2Fe2S-bd_dom"/>
</dbReference>
<dbReference type="Pfam" id="PF04324">
    <property type="entry name" value="Fer2_BFD"/>
    <property type="match status" value="1"/>
</dbReference>
<evidence type="ECO:0000313" key="11">
    <source>
        <dbReference type="EMBL" id="WLD58369.1"/>
    </source>
</evidence>
<keyword evidence="5" id="KW-0408">Iron</keyword>
<proteinExistence type="inferred from homology"/>
<dbReference type="GO" id="GO:0051537">
    <property type="term" value="F:2 iron, 2 sulfur cluster binding"/>
    <property type="evidence" value="ECO:0007669"/>
    <property type="project" value="UniProtKB-KW"/>
</dbReference>
<protein>
    <recommendedName>
        <fullName evidence="8">Bacterioferritin-associated ferredoxin</fullName>
    </recommendedName>
</protein>
<organism evidence="11">
    <name type="scientific">Salinispirillum sp. LH 10-3-1</name>
    <dbReference type="NCBI Taxonomy" id="2952525"/>
    <lineage>
        <taxon>Bacteria</taxon>
        <taxon>Pseudomonadati</taxon>
        <taxon>Pseudomonadota</taxon>
        <taxon>Gammaproteobacteria</taxon>
        <taxon>Oceanospirillales</taxon>
        <taxon>Saccharospirillaceae</taxon>
        <taxon>Salinispirillum</taxon>
    </lineage>
</organism>
<keyword evidence="6" id="KW-0411">Iron-sulfur</keyword>
<reference evidence="11" key="1">
    <citation type="submission" date="2022-07" db="EMBL/GenBank/DDBJ databases">
        <title>Complete genome sequence of Salinispirillum sp. LH10-3-1 capable of multiple carbohydrate inversion isolated from a soda lake.</title>
        <authorList>
            <person name="Liu J."/>
            <person name="Zhai Y."/>
            <person name="Zhang H."/>
            <person name="Yang H."/>
            <person name="Qu J."/>
            <person name="Li J."/>
        </authorList>
    </citation>
    <scope>NUCLEOTIDE SEQUENCE</scope>
    <source>
        <strain evidence="11">LH 10-3-1</strain>
    </source>
</reference>
<evidence type="ECO:0000256" key="1">
    <source>
        <dbReference type="ARBA" id="ARBA00022448"/>
    </source>
</evidence>
<dbReference type="PANTHER" id="PTHR37424:SF1">
    <property type="entry name" value="BACTERIOFERRITIN-ASSOCIATED FERREDOXIN"/>
    <property type="match status" value="1"/>
</dbReference>
<gene>
    <name evidence="11" type="ORF">NFC81_00910</name>
</gene>
<comment type="cofactor">
    <cofactor evidence="7">
        <name>[2Fe-2S] cluster</name>
        <dbReference type="ChEBI" id="CHEBI:190135"/>
    </cofactor>
</comment>
<keyword evidence="2" id="KW-0001">2Fe-2S</keyword>
<keyword evidence="1" id="KW-0813">Transport</keyword>
<evidence type="ECO:0000256" key="6">
    <source>
        <dbReference type="ARBA" id="ARBA00023014"/>
    </source>
</evidence>
<evidence type="ECO:0000256" key="8">
    <source>
        <dbReference type="ARBA" id="ARBA00039386"/>
    </source>
</evidence>
<name>A0AB38YG47_9GAMM</name>
<evidence type="ECO:0000256" key="7">
    <source>
        <dbReference type="ARBA" id="ARBA00034078"/>
    </source>
</evidence>